<comment type="subunit">
    <text evidence="2">Homodimer.</text>
</comment>
<dbReference type="SUPFAM" id="SSF82607">
    <property type="entry name" value="YbaB-like"/>
    <property type="match status" value="1"/>
</dbReference>
<dbReference type="Gene3D" id="3.30.1310.10">
    <property type="entry name" value="Nucleoid-associated protein YbaB-like domain"/>
    <property type="match status" value="1"/>
</dbReference>
<dbReference type="OrthoDB" id="9803080at2"/>
<sequence length="107" mass="11192">MKNLAGLMKQASQMQAKMEEAQNSLAGLVVSGTAGAGLVTLTLTGKGEMKGLKIDPKLADPSEMEMLQDLIVAAYTDAKNKAEAASSEEMRKVTGGLDLPPGLKLPF</sequence>
<dbReference type="InterPro" id="IPR004401">
    <property type="entry name" value="YbaB/EbfC"/>
</dbReference>
<evidence type="ECO:0000256" key="1">
    <source>
        <dbReference type="ARBA" id="ARBA00023125"/>
    </source>
</evidence>
<dbReference type="Pfam" id="PF02575">
    <property type="entry name" value="YbaB_DNA_bd"/>
    <property type="match status" value="1"/>
</dbReference>
<protein>
    <recommendedName>
        <fullName evidence="2">Nucleoid-associated protein GWA01_00700</fullName>
    </recommendedName>
</protein>
<keyword evidence="2" id="KW-0963">Cytoplasm</keyword>
<dbReference type="EMBL" id="BJUZ01000001">
    <property type="protein sequence ID" value="GEK92300.1"/>
    <property type="molecule type" value="Genomic_DNA"/>
</dbReference>
<dbReference type="Proteomes" id="UP000321230">
    <property type="component" value="Unassembled WGS sequence"/>
</dbReference>
<keyword evidence="1 2" id="KW-0238">DNA-binding</keyword>
<evidence type="ECO:0000256" key="2">
    <source>
        <dbReference type="HAMAP-Rule" id="MF_00274"/>
    </source>
</evidence>
<keyword evidence="4" id="KW-0472">Membrane</keyword>
<dbReference type="PIRSF" id="PIRSF004555">
    <property type="entry name" value="UCP004555"/>
    <property type="match status" value="1"/>
</dbReference>
<comment type="function">
    <text evidence="2">Binds to DNA and alters its conformation. May be involved in regulation of gene expression, nucleoid organization and DNA protection.</text>
</comment>
<evidence type="ECO:0000313" key="6">
    <source>
        <dbReference type="Proteomes" id="UP000321230"/>
    </source>
</evidence>
<feature type="transmembrane region" description="Helical" evidence="4">
    <location>
        <begin position="24"/>
        <end position="43"/>
    </location>
</feature>
<keyword evidence="4" id="KW-0812">Transmembrane</keyword>
<keyword evidence="4" id="KW-1133">Transmembrane helix</keyword>
<evidence type="ECO:0000256" key="3">
    <source>
        <dbReference type="SAM" id="MobiDB-lite"/>
    </source>
</evidence>
<dbReference type="InterPro" id="IPR036894">
    <property type="entry name" value="YbaB-like_sf"/>
</dbReference>
<evidence type="ECO:0000256" key="4">
    <source>
        <dbReference type="SAM" id="Phobius"/>
    </source>
</evidence>
<accession>A0A511AVR9</accession>
<comment type="similarity">
    <text evidence="2">Belongs to the YbaB/EbfC family.</text>
</comment>
<gene>
    <name evidence="5" type="ORF">GWA01_00700</name>
</gene>
<dbReference type="PANTHER" id="PTHR33449">
    <property type="entry name" value="NUCLEOID-ASSOCIATED PROTEIN YBAB"/>
    <property type="match status" value="1"/>
</dbReference>
<dbReference type="GO" id="GO:0005829">
    <property type="term" value="C:cytosol"/>
    <property type="evidence" value="ECO:0007669"/>
    <property type="project" value="TreeGrafter"/>
</dbReference>
<name>A0A511AVR9_9PROT</name>
<dbReference type="GO" id="GO:0043590">
    <property type="term" value="C:bacterial nucleoid"/>
    <property type="evidence" value="ECO:0007669"/>
    <property type="project" value="UniProtKB-UniRule"/>
</dbReference>
<proteinExistence type="inferred from homology"/>
<feature type="compositionally biased region" description="Basic and acidic residues" evidence="3">
    <location>
        <begin position="83"/>
        <end position="92"/>
    </location>
</feature>
<dbReference type="PANTHER" id="PTHR33449:SF1">
    <property type="entry name" value="NUCLEOID-ASSOCIATED PROTEIN YBAB"/>
    <property type="match status" value="1"/>
</dbReference>
<reference evidence="5 6" key="1">
    <citation type="submission" date="2019-07" db="EMBL/GenBank/DDBJ databases">
        <title>Whole genome shotgun sequence of Gluconobacter wancherniae NBRC 103581.</title>
        <authorList>
            <person name="Hosoyama A."/>
            <person name="Uohara A."/>
            <person name="Ohji S."/>
            <person name="Ichikawa N."/>
        </authorList>
    </citation>
    <scope>NUCLEOTIDE SEQUENCE [LARGE SCALE GENOMIC DNA]</scope>
    <source>
        <strain evidence="5 6">NBRC 103581</strain>
    </source>
</reference>
<dbReference type="HAMAP" id="MF_00274">
    <property type="entry name" value="DNA_YbaB_EbfC"/>
    <property type="match status" value="1"/>
</dbReference>
<dbReference type="AlphaFoldDB" id="A0A511AVR9"/>
<comment type="caution">
    <text evidence="5">The sequence shown here is derived from an EMBL/GenBank/DDBJ whole genome shotgun (WGS) entry which is preliminary data.</text>
</comment>
<feature type="compositionally biased region" description="Low complexity" evidence="3">
    <location>
        <begin position="95"/>
        <end position="107"/>
    </location>
</feature>
<keyword evidence="6" id="KW-1185">Reference proteome</keyword>
<dbReference type="GO" id="GO:0003677">
    <property type="term" value="F:DNA binding"/>
    <property type="evidence" value="ECO:0007669"/>
    <property type="project" value="UniProtKB-UniRule"/>
</dbReference>
<evidence type="ECO:0000313" key="5">
    <source>
        <dbReference type="EMBL" id="GEK92300.1"/>
    </source>
</evidence>
<dbReference type="NCBIfam" id="TIGR00103">
    <property type="entry name" value="DNA_YbaB_EbfC"/>
    <property type="match status" value="1"/>
</dbReference>
<comment type="subcellular location">
    <subcellularLocation>
        <location evidence="2">Cytoplasm</location>
        <location evidence="2">Nucleoid</location>
    </subcellularLocation>
</comment>
<feature type="region of interest" description="Disordered" evidence="3">
    <location>
        <begin position="83"/>
        <end position="107"/>
    </location>
</feature>
<dbReference type="RefSeq" id="WP_146792933.1">
    <property type="nucleotide sequence ID" value="NZ_BARC01000005.1"/>
</dbReference>
<organism evidence="5 6">
    <name type="scientific">Gluconobacter wancherniae NBRC 103581</name>
    <dbReference type="NCBI Taxonomy" id="656744"/>
    <lineage>
        <taxon>Bacteria</taxon>
        <taxon>Pseudomonadati</taxon>
        <taxon>Pseudomonadota</taxon>
        <taxon>Alphaproteobacteria</taxon>
        <taxon>Acetobacterales</taxon>
        <taxon>Acetobacteraceae</taxon>
        <taxon>Gluconobacter</taxon>
    </lineage>
</organism>